<dbReference type="AlphaFoldDB" id="A0A443II77"/>
<feature type="region of interest" description="Disordered" evidence="1">
    <location>
        <begin position="15"/>
        <end position="45"/>
    </location>
</feature>
<protein>
    <recommendedName>
        <fullName evidence="4">Bacteriocin</fullName>
    </recommendedName>
</protein>
<feature type="compositionally biased region" description="Gly residues" evidence="1">
    <location>
        <begin position="24"/>
        <end position="36"/>
    </location>
</feature>
<feature type="region of interest" description="Disordered" evidence="1">
    <location>
        <begin position="82"/>
        <end position="113"/>
    </location>
</feature>
<evidence type="ECO:0000256" key="1">
    <source>
        <dbReference type="SAM" id="MobiDB-lite"/>
    </source>
</evidence>
<dbReference type="EMBL" id="JMEE01000001">
    <property type="protein sequence ID" value="RWR03855.1"/>
    <property type="molecule type" value="Genomic_DNA"/>
</dbReference>
<keyword evidence="3" id="KW-1185">Reference proteome</keyword>
<organism evidence="2 3">
    <name type="scientific">[Pantoea] beijingensis</name>
    <dbReference type="NCBI Taxonomy" id="1324864"/>
    <lineage>
        <taxon>Bacteria</taxon>
        <taxon>Pseudomonadati</taxon>
        <taxon>Pseudomonadota</taxon>
        <taxon>Gammaproteobacteria</taxon>
        <taxon>Enterobacterales</taxon>
        <taxon>Erwiniaceae</taxon>
        <taxon>Erwinia</taxon>
    </lineage>
</organism>
<comment type="caution">
    <text evidence="2">The sequence shown here is derived from an EMBL/GenBank/DDBJ whole genome shotgun (WGS) entry which is preliminary data.</text>
</comment>
<evidence type="ECO:0000313" key="3">
    <source>
        <dbReference type="Proteomes" id="UP000288794"/>
    </source>
</evidence>
<dbReference type="Proteomes" id="UP000288794">
    <property type="component" value="Unassembled WGS sequence"/>
</dbReference>
<dbReference type="RefSeq" id="WP_128174858.1">
    <property type="nucleotide sequence ID" value="NZ_CP071409.1"/>
</dbReference>
<reference evidence="2 3" key="1">
    <citation type="submission" date="2014-04" db="EMBL/GenBank/DDBJ databases">
        <title>Draft genome sequence of Pantoea beijingensis strain LMG 27579, an emerging pathogen to Pleurotus eryngii with potential industrial application.</title>
        <authorList>
            <person name="Xu F."/>
            <person name="Liu Y."/>
            <person name="Wang S."/>
            <person name="Yin Y."/>
            <person name="Ma Y."/>
            <person name="Zhao S."/>
            <person name="Rong C."/>
        </authorList>
    </citation>
    <scope>NUCLEOTIDE SEQUENCE [LARGE SCALE GENOMIC DNA]</scope>
    <source>
        <strain evidence="2 3">LMG 27579</strain>
    </source>
</reference>
<feature type="compositionally biased region" description="Low complexity" evidence="1">
    <location>
        <begin position="82"/>
        <end position="104"/>
    </location>
</feature>
<evidence type="ECO:0008006" key="4">
    <source>
        <dbReference type="Google" id="ProtNLM"/>
    </source>
</evidence>
<sequence>MRTLDVKEMAVVSGAGNYADKHGPGSGNSSGGGRGKSNGNPRYNDPGVADCNKSILVGATLGAIGGGLAGAALGIAGAAFGSDCSKSSASSCNNNSKNNSSRGGNNIGGQCRW</sequence>
<evidence type="ECO:0000313" key="2">
    <source>
        <dbReference type="EMBL" id="RWR03855.1"/>
    </source>
</evidence>
<gene>
    <name evidence="2" type="ORF">ED28_02370</name>
</gene>
<name>A0A443II77_9GAMM</name>
<accession>A0A443II77</accession>
<proteinExistence type="predicted"/>